<dbReference type="SUPFAM" id="SSF47459">
    <property type="entry name" value="HLH, helix-loop-helix DNA-binding domain"/>
    <property type="match status" value="1"/>
</dbReference>
<dbReference type="GO" id="GO:0003700">
    <property type="term" value="F:DNA-binding transcription factor activity"/>
    <property type="evidence" value="ECO:0007669"/>
    <property type="project" value="InterPro"/>
</dbReference>
<keyword evidence="3" id="KW-0238">DNA-binding</keyword>
<gene>
    <name evidence="9" type="ORF">M6B38_327050</name>
</gene>
<feature type="compositionally biased region" description="Basic and acidic residues" evidence="7">
    <location>
        <begin position="26"/>
        <end position="54"/>
    </location>
</feature>
<keyword evidence="2" id="KW-0805">Transcription regulation</keyword>
<sequence>MDQWKEGFFQATAPSDLCQPSNSSQRGERDGKDPIAARKVQKADREKLRRDRLNEQFTELGNAIDPDRPKNDKATILGDTIQMLNDLTAQVDRLKMEYASLSEESRELTQEKNELREEKATLKSEIDNLNAQYQQRVRCMYPWAAVDPSVMMAPPPPYPYPMPVPIPSAQIPIHPSLQPYPFFRTRAPGAIPNPSYVPYTAPCNPQVEQPSSHRIPHPSSSRSHTASRQDSRKSSDQQQHSSTERSEDFSDVVTELELKTPGSAVTSSNLKTAEVQELSEGRKGKQWPSQRKGSGKADGSSSSRGSSSSSSALPESSSNSVGDGSIANN</sequence>
<feature type="compositionally biased region" description="Low complexity" evidence="7">
    <location>
        <begin position="297"/>
        <end position="320"/>
    </location>
</feature>
<feature type="compositionally biased region" description="Low complexity" evidence="7">
    <location>
        <begin position="210"/>
        <end position="224"/>
    </location>
</feature>
<dbReference type="GO" id="GO:0046983">
    <property type="term" value="F:protein dimerization activity"/>
    <property type="evidence" value="ECO:0007669"/>
    <property type="project" value="InterPro"/>
</dbReference>
<reference evidence="9" key="2">
    <citation type="submission" date="2023-04" db="EMBL/GenBank/DDBJ databases">
        <authorList>
            <person name="Bruccoleri R.E."/>
            <person name="Oakeley E.J."/>
            <person name="Faust A.-M."/>
            <person name="Dessus-Babus S."/>
            <person name="Altorfer M."/>
            <person name="Burckhardt D."/>
            <person name="Oertli M."/>
            <person name="Naumann U."/>
            <person name="Petersen F."/>
            <person name="Wong J."/>
        </authorList>
    </citation>
    <scope>NUCLEOTIDE SEQUENCE</scope>
    <source>
        <strain evidence="9">GSM-AAB239-AS_SAM_17_03QT</strain>
        <tissue evidence="9">Leaf</tissue>
    </source>
</reference>
<reference evidence="9" key="1">
    <citation type="journal article" date="2023" name="GigaByte">
        <title>Genome assembly of the bearded iris, Iris pallida Lam.</title>
        <authorList>
            <person name="Bruccoleri R.E."/>
            <person name="Oakeley E.J."/>
            <person name="Faust A.M.E."/>
            <person name="Altorfer M."/>
            <person name="Dessus-Babus S."/>
            <person name="Burckhardt D."/>
            <person name="Oertli M."/>
            <person name="Naumann U."/>
            <person name="Petersen F."/>
            <person name="Wong J."/>
        </authorList>
    </citation>
    <scope>NUCLEOTIDE SEQUENCE</scope>
    <source>
        <strain evidence="9">GSM-AAB239-AS_SAM_17_03QT</strain>
    </source>
</reference>
<evidence type="ECO:0000259" key="8">
    <source>
        <dbReference type="PROSITE" id="PS50888"/>
    </source>
</evidence>
<evidence type="ECO:0000256" key="7">
    <source>
        <dbReference type="SAM" id="MobiDB-lite"/>
    </source>
</evidence>
<evidence type="ECO:0000313" key="10">
    <source>
        <dbReference type="Proteomes" id="UP001140949"/>
    </source>
</evidence>
<evidence type="ECO:0000256" key="3">
    <source>
        <dbReference type="ARBA" id="ARBA00023125"/>
    </source>
</evidence>
<keyword evidence="4" id="KW-0804">Transcription</keyword>
<keyword evidence="6" id="KW-0175">Coiled coil</keyword>
<dbReference type="SMART" id="SM00353">
    <property type="entry name" value="HLH"/>
    <property type="match status" value="1"/>
</dbReference>
<dbReference type="CDD" id="cd11446">
    <property type="entry name" value="bHLH_AtILR3_like"/>
    <property type="match status" value="1"/>
</dbReference>
<dbReference type="Gene3D" id="4.10.280.10">
    <property type="entry name" value="Helix-loop-helix DNA-binding domain"/>
    <property type="match status" value="1"/>
</dbReference>
<dbReference type="InterPro" id="IPR044579">
    <property type="entry name" value="bHLH11/121"/>
</dbReference>
<feature type="region of interest" description="Disordered" evidence="7">
    <location>
        <begin position="1"/>
        <end position="54"/>
    </location>
</feature>
<feature type="domain" description="BHLH" evidence="8">
    <location>
        <begin position="37"/>
        <end position="87"/>
    </location>
</feature>
<keyword evidence="5" id="KW-0539">Nucleus</keyword>
<evidence type="ECO:0000256" key="2">
    <source>
        <dbReference type="ARBA" id="ARBA00023015"/>
    </source>
</evidence>
<comment type="similarity">
    <text evidence="1">Belongs to the bHLH protein family.</text>
</comment>
<dbReference type="PANTHER" id="PTHR47001">
    <property type="entry name" value="TRANSCRIPTION FACTOR BHLH121"/>
    <property type="match status" value="1"/>
</dbReference>
<dbReference type="GO" id="GO:0006879">
    <property type="term" value="P:intracellular iron ion homeostasis"/>
    <property type="evidence" value="ECO:0007669"/>
    <property type="project" value="InterPro"/>
</dbReference>
<dbReference type="PANTHER" id="PTHR47001:SF1">
    <property type="entry name" value="TRANSCRIPTION FACTOR BHLH11"/>
    <property type="match status" value="1"/>
</dbReference>
<keyword evidence="10" id="KW-1185">Reference proteome</keyword>
<dbReference type="InterPro" id="IPR036638">
    <property type="entry name" value="HLH_DNA-bd_sf"/>
</dbReference>
<dbReference type="EMBL" id="JANAVB010012200">
    <property type="protein sequence ID" value="KAJ6836233.1"/>
    <property type="molecule type" value="Genomic_DNA"/>
</dbReference>
<dbReference type="Pfam" id="PF23177">
    <property type="entry name" value="bHLH_IRO3"/>
    <property type="match status" value="1"/>
</dbReference>
<dbReference type="AlphaFoldDB" id="A0AAX6H5Y7"/>
<accession>A0AAX6H5Y7</accession>
<feature type="coiled-coil region" evidence="6">
    <location>
        <begin position="84"/>
        <end position="132"/>
    </location>
</feature>
<organism evidence="9 10">
    <name type="scientific">Iris pallida</name>
    <name type="common">Sweet iris</name>
    <dbReference type="NCBI Taxonomy" id="29817"/>
    <lineage>
        <taxon>Eukaryota</taxon>
        <taxon>Viridiplantae</taxon>
        <taxon>Streptophyta</taxon>
        <taxon>Embryophyta</taxon>
        <taxon>Tracheophyta</taxon>
        <taxon>Spermatophyta</taxon>
        <taxon>Magnoliopsida</taxon>
        <taxon>Liliopsida</taxon>
        <taxon>Asparagales</taxon>
        <taxon>Iridaceae</taxon>
        <taxon>Iridoideae</taxon>
        <taxon>Irideae</taxon>
        <taxon>Iris</taxon>
    </lineage>
</organism>
<proteinExistence type="inferred from homology"/>
<evidence type="ECO:0000313" key="9">
    <source>
        <dbReference type="EMBL" id="KAJ6836233.1"/>
    </source>
</evidence>
<evidence type="ECO:0000256" key="1">
    <source>
        <dbReference type="ARBA" id="ARBA00005510"/>
    </source>
</evidence>
<protein>
    <submittedName>
        <fullName evidence="9">Transcription factor bHLH121</fullName>
    </submittedName>
</protein>
<dbReference type="GO" id="GO:0003677">
    <property type="term" value="F:DNA binding"/>
    <property type="evidence" value="ECO:0007669"/>
    <property type="project" value="UniProtKB-KW"/>
</dbReference>
<evidence type="ECO:0000256" key="5">
    <source>
        <dbReference type="ARBA" id="ARBA00023242"/>
    </source>
</evidence>
<evidence type="ECO:0000256" key="4">
    <source>
        <dbReference type="ARBA" id="ARBA00023163"/>
    </source>
</evidence>
<dbReference type="InterPro" id="IPR057075">
    <property type="entry name" value="bHLH_IRO3"/>
</dbReference>
<evidence type="ECO:0000256" key="6">
    <source>
        <dbReference type="SAM" id="Coils"/>
    </source>
</evidence>
<dbReference type="PROSITE" id="PS50888">
    <property type="entry name" value="BHLH"/>
    <property type="match status" value="1"/>
</dbReference>
<comment type="caution">
    <text evidence="9">The sequence shown here is derived from an EMBL/GenBank/DDBJ whole genome shotgun (WGS) entry which is preliminary data.</text>
</comment>
<dbReference type="Proteomes" id="UP001140949">
    <property type="component" value="Unassembled WGS sequence"/>
</dbReference>
<dbReference type="InterPro" id="IPR011598">
    <property type="entry name" value="bHLH_dom"/>
</dbReference>
<name>A0AAX6H5Y7_IRIPA</name>
<feature type="region of interest" description="Disordered" evidence="7">
    <location>
        <begin position="201"/>
        <end position="329"/>
    </location>
</feature>